<evidence type="ECO:0000313" key="1">
    <source>
        <dbReference type="EMBL" id="VVC29013.1"/>
    </source>
</evidence>
<organism evidence="1 2">
    <name type="scientific">Cinara cedri</name>
    <dbReference type="NCBI Taxonomy" id="506608"/>
    <lineage>
        <taxon>Eukaryota</taxon>
        <taxon>Metazoa</taxon>
        <taxon>Ecdysozoa</taxon>
        <taxon>Arthropoda</taxon>
        <taxon>Hexapoda</taxon>
        <taxon>Insecta</taxon>
        <taxon>Pterygota</taxon>
        <taxon>Neoptera</taxon>
        <taxon>Paraneoptera</taxon>
        <taxon>Hemiptera</taxon>
        <taxon>Sternorrhyncha</taxon>
        <taxon>Aphidomorpha</taxon>
        <taxon>Aphidoidea</taxon>
        <taxon>Aphididae</taxon>
        <taxon>Lachninae</taxon>
        <taxon>Cinara</taxon>
    </lineage>
</organism>
<dbReference type="Pfam" id="PF10188">
    <property type="entry name" value="Oscp1"/>
    <property type="match status" value="1"/>
</dbReference>
<evidence type="ECO:0000313" key="2">
    <source>
        <dbReference type="Proteomes" id="UP000325440"/>
    </source>
</evidence>
<protein>
    <submittedName>
        <fullName evidence="1">Organic solute carrier protein 1</fullName>
    </submittedName>
</protein>
<sequence length="360" mass="41262">MALQTYSILYINLMCEMIYIVAERLKTQKIPFDKSKLVLNDIISASFNCSFIFSPTSIINRDILNKNICRAVHSSIMRLNESSMDKLIGLIETSVKMQMFSTNGPRQVLLLTLNHLDSIRELACTNQLKQSIDLVQHNFYQTFEKMTNGEIIRLRYAMLNYLQDIRVKVTIFIKEGLQRYNGSFVSIEKWAIPYGCEAPGVIRVFDKHGILIDISSFHPISFYKVETEVGSIKPNSPRITTLGRSVFNVNGPTETFDPLFYGQTGRDGYKQEMDLFLTQLMGRGSQNEETDNLDLEIFETSLNNAIDKKVQEEKLREDNILNFSRNASNLSLQNLQTDIDGSVSRETEDILNMMQLLDIE</sequence>
<dbReference type="InterPro" id="IPR019332">
    <property type="entry name" value="OSCP1"/>
</dbReference>
<gene>
    <name evidence="1" type="ORF">CINCED_3A010633</name>
</gene>
<reference evidence="1 2" key="1">
    <citation type="submission" date="2019-08" db="EMBL/GenBank/DDBJ databases">
        <authorList>
            <person name="Alioto T."/>
            <person name="Alioto T."/>
            <person name="Gomez Garrido J."/>
        </authorList>
    </citation>
    <scope>NUCLEOTIDE SEQUENCE [LARGE SCALE GENOMIC DNA]</scope>
</reference>
<name>A0A5E4M9W4_9HEMI</name>
<keyword evidence="2" id="KW-1185">Reference proteome</keyword>
<dbReference type="Proteomes" id="UP000325440">
    <property type="component" value="Unassembled WGS sequence"/>
</dbReference>
<dbReference type="GO" id="GO:0005886">
    <property type="term" value="C:plasma membrane"/>
    <property type="evidence" value="ECO:0007669"/>
    <property type="project" value="TreeGrafter"/>
</dbReference>
<dbReference type="PANTHER" id="PTHR21439">
    <property type="entry name" value="OXIDORED-NITRO DOMAIN-CONTAINING PROTEIN"/>
    <property type="match status" value="1"/>
</dbReference>
<dbReference type="EMBL" id="CABPRJ010000486">
    <property type="protein sequence ID" value="VVC29013.1"/>
    <property type="molecule type" value="Genomic_DNA"/>
</dbReference>
<dbReference type="AlphaFoldDB" id="A0A5E4M9W4"/>
<dbReference type="GO" id="GO:0005737">
    <property type="term" value="C:cytoplasm"/>
    <property type="evidence" value="ECO:0007669"/>
    <property type="project" value="TreeGrafter"/>
</dbReference>
<proteinExistence type="predicted"/>
<accession>A0A5E4M9W4</accession>
<dbReference type="OrthoDB" id="2157380at2759"/>
<dbReference type="PANTHER" id="PTHR21439:SF0">
    <property type="entry name" value="PROTEIN OSCP1"/>
    <property type="match status" value="1"/>
</dbReference>